<evidence type="ECO:0000256" key="4">
    <source>
        <dbReference type="ARBA" id="ARBA00022737"/>
    </source>
</evidence>
<keyword evidence="5 9" id="KW-0040">ANK repeat</keyword>
<organism evidence="11 12">
    <name type="scientific">Littorina saxatilis</name>
    <dbReference type="NCBI Taxonomy" id="31220"/>
    <lineage>
        <taxon>Eukaryota</taxon>
        <taxon>Metazoa</taxon>
        <taxon>Spiralia</taxon>
        <taxon>Lophotrochozoa</taxon>
        <taxon>Mollusca</taxon>
        <taxon>Gastropoda</taxon>
        <taxon>Caenogastropoda</taxon>
        <taxon>Littorinimorpha</taxon>
        <taxon>Littorinoidea</taxon>
        <taxon>Littorinidae</taxon>
        <taxon>Littorina</taxon>
    </lineage>
</organism>
<evidence type="ECO:0000256" key="3">
    <source>
        <dbReference type="ARBA" id="ARBA00022553"/>
    </source>
</evidence>
<dbReference type="EMBL" id="JBAMIC010000018">
    <property type="protein sequence ID" value="KAK7094713.1"/>
    <property type="molecule type" value="Genomic_DNA"/>
</dbReference>
<sequence length="375" mass="42941">MPRKPTEKVANKLVNYIKKDRLKKFRACVKKYDVDLSLATLTKGRTLLHSAAKHGCGHFIGYLLTHGVLASQADNKGDLPLHLSLDRALQLEPDEAAEVYNNVVVPLLKNFPDALYFCDHRGASVSHLLAMLNRHILSANELSDSDTDSSDSEWSDSVSSCSSVDHFSERLAREFESESADFFGRYNYNDDFTQESQKESHREWSERMARELHGRHKYQHFSSQSENRKRKHSSSDHKGGAQQKPHRAKPGINTKEEINKAKSVQSMAKLRVVYEEKFQAILKDRSERKLSFGDIPWPSKGSIEHIMEVLFGDKTTWNVPALKKYVREQQVRWHPDKFLQKFIDRIAPKSYGKVMERVKEISQALNKKSESLSAG</sequence>
<protein>
    <recommendedName>
        <fullName evidence="2">NF-kappa-B inhibitor-like protein 1</fullName>
    </recommendedName>
    <alternativeName>
        <fullName evidence="7">Inhibitor of kappa B-like protein</fullName>
    </alternativeName>
    <alternativeName>
        <fullName evidence="8">Nuclear factor of kappa light polypeptide gene enhancer in B-cells inhibitor-like 1</fullName>
    </alternativeName>
</protein>
<feature type="repeat" description="ANK" evidence="9">
    <location>
        <begin position="43"/>
        <end position="75"/>
    </location>
</feature>
<evidence type="ECO:0000313" key="12">
    <source>
        <dbReference type="Proteomes" id="UP001374579"/>
    </source>
</evidence>
<dbReference type="PANTHER" id="PTHR15263:SF1">
    <property type="entry name" value="NF-KAPPA-B INHIBITOR-LIKE PROTEIN 1"/>
    <property type="match status" value="1"/>
</dbReference>
<dbReference type="Proteomes" id="UP001374579">
    <property type="component" value="Unassembled WGS sequence"/>
</dbReference>
<keyword evidence="3" id="KW-0597">Phosphoprotein</keyword>
<feature type="region of interest" description="Disordered" evidence="10">
    <location>
        <begin position="215"/>
        <end position="259"/>
    </location>
</feature>
<dbReference type="Gene3D" id="1.25.40.20">
    <property type="entry name" value="Ankyrin repeat-containing domain"/>
    <property type="match status" value="1"/>
</dbReference>
<evidence type="ECO:0000256" key="6">
    <source>
        <dbReference type="ARBA" id="ARBA00023242"/>
    </source>
</evidence>
<dbReference type="PANTHER" id="PTHR15263">
    <property type="entry name" value="I-KAPPA-B-LIKE PROTEIN IKBL"/>
    <property type="match status" value="1"/>
</dbReference>
<proteinExistence type="predicted"/>
<evidence type="ECO:0000256" key="10">
    <source>
        <dbReference type="SAM" id="MobiDB-lite"/>
    </source>
</evidence>
<dbReference type="InterPro" id="IPR038753">
    <property type="entry name" value="NFKBIL1"/>
</dbReference>
<evidence type="ECO:0000256" key="5">
    <source>
        <dbReference type="ARBA" id="ARBA00023043"/>
    </source>
</evidence>
<dbReference type="SUPFAM" id="SSF48403">
    <property type="entry name" value="Ankyrin repeat"/>
    <property type="match status" value="1"/>
</dbReference>
<dbReference type="InterPro" id="IPR002110">
    <property type="entry name" value="Ankyrin_rpt"/>
</dbReference>
<accession>A0AAN9G412</accession>
<keyword evidence="6" id="KW-0539">Nucleus</keyword>
<comment type="caution">
    <text evidence="11">The sequence shown here is derived from an EMBL/GenBank/DDBJ whole genome shotgun (WGS) entry which is preliminary data.</text>
</comment>
<dbReference type="PROSITE" id="PS50088">
    <property type="entry name" value="ANK_REPEAT"/>
    <property type="match status" value="1"/>
</dbReference>
<reference evidence="11 12" key="1">
    <citation type="submission" date="2024-02" db="EMBL/GenBank/DDBJ databases">
        <title>Chromosome-scale genome assembly of the rough periwinkle Littorina saxatilis.</title>
        <authorList>
            <person name="De Jode A."/>
            <person name="Faria R."/>
            <person name="Formenti G."/>
            <person name="Sims Y."/>
            <person name="Smith T.P."/>
            <person name="Tracey A."/>
            <person name="Wood J.M.D."/>
            <person name="Zagrodzka Z.B."/>
            <person name="Johannesson K."/>
            <person name="Butlin R.K."/>
            <person name="Leder E.H."/>
        </authorList>
    </citation>
    <scope>NUCLEOTIDE SEQUENCE [LARGE SCALE GENOMIC DNA]</scope>
    <source>
        <strain evidence="11">Snail1</strain>
        <tissue evidence="11">Muscle</tissue>
    </source>
</reference>
<evidence type="ECO:0000256" key="1">
    <source>
        <dbReference type="ARBA" id="ARBA00004123"/>
    </source>
</evidence>
<evidence type="ECO:0000256" key="8">
    <source>
        <dbReference type="ARBA" id="ARBA00030802"/>
    </source>
</evidence>
<evidence type="ECO:0000256" key="7">
    <source>
        <dbReference type="ARBA" id="ARBA00030621"/>
    </source>
</evidence>
<keyword evidence="12" id="KW-1185">Reference proteome</keyword>
<dbReference type="GO" id="GO:0043124">
    <property type="term" value="P:negative regulation of canonical NF-kappaB signal transduction"/>
    <property type="evidence" value="ECO:0007669"/>
    <property type="project" value="InterPro"/>
</dbReference>
<evidence type="ECO:0000313" key="11">
    <source>
        <dbReference type="EMBL" id="KAK7094713.1"/>
    </source>
</evidence>
<evidence type="ECO:0000256" key="9">
    <source>
        <dbReference type="PROSITE-ProRule" id="PRU00023"/>
    </source>
</evidence>
<name>A0AAN9G412_9CAEN</name>
<dbReference type="GO" id="GO:0005634">
    <property type="term" value="C:nucleus"/>
    <property type="evidence" value="ECO:0007669"/>
    <property type="project" value="UniProtKB-SubCell"/>
</dbReference>
<evidence type="ECO:0000256" key="2">
    <source>
        <dbReference type="ARBA" id="ARBA00014259"/>
    </source>
</evidence>
<comment type="subcellular location">
    <subcellularLocation>
        <location evidence="1">Nucleus</location>
    </subcellularLocation>
</comment>
<dbReference type="InterPro" id="IPR036770">
    <property type="entry name" value="Ankyrin_rpt-contain_sf"/>
</dbReference>
<dbReference type="AlphaFoldDB" id="A0AAN9G412"/>
<gene>
    <name evidence="11" type="ORF">V1264_006226</name>
</gene>
<keyword evidence="4" id="KW-0677">Repeat</keyword>